<evidence type="ECO:0000313" key="1">
    <source>
        <dbReference type="EMBL" id="KAH9313790.1"/>
    </source>
</evidence>
<protein>
    <submittedName>
        <fullName evidence="1">Uncharacterized protein</fullName>
    </submittedName>
</protein>
<dbReference type="Proteomes" id="UP000824469">
    <property type="component" value="Unassembled WGS sequence"/>
</dbReference>
<evidence type="ECO:0000313" key="2">
    <source>
        <dbReference type="Proteomes" id="UP000824469"/>
    </source>
</evidence>
<gene>
    <name evidence="1" type="ORF">KI387_022417</name>
</gene>
<name>A0AA38L9Y1_TAXCH</name>
<keyword evidence="2" id="KW-1185">Reference proteome</keyword>
<dbReference type="EMBL" id="JAHRHJ020000005">
    <property type="protein sequence ID" value="KAH9313790.1"/>
    <property type="molecule type" value="Genomic_DNA"/>
</dbReference>
<proteinExistence type="predicted"/>
<reference evidence="1 2" key="1">
    <citation type="journal article" date="2021" name="Nat. Plants">
        <title>The Taxus genome provides insights into paclitaxel biosynthesis.</title>
        <authorList>
            <person name="Xiong X."/>
            <person name="Gou J."/>
            <person name="Liao Q."/>
            <person name="Li Y."/>
            <person name="Zhou Q."/>
            <person name="Bi G."/>
            <person name="Li C."/>
            <person name="Du R."/>
            <person name="Wang X."/>
            <person name="Sun T."/>
            <person name="Guo L."/>
            <person name="Liang H."/>
            <person name="Lu P."/>
            <person name="Wu Y."/>
            <person name="Zhang Z."/>
            <person name="Ro D.K."/>
            <person name="Shang Y."/>
            <person name="Huang S."/>
            <person name="Yan J."/>
        </authorList>
    </citation>
    <scope>NUCLEOTIDE SEQUENCE [LARGE SCALE GENOMIC DNA]</scope>
    <source>
        <strain evidence="1">Ta-2019</strain>
    </source>
</reference>
<feature type="non-terminal residue" evidence="1">
    <location>
        <position position="1"/>
    </location>
</feature>
<accession>A0AA38L9Y1</accession>
<comment type="caution">
    <text evidence="1">The sequence shown here is derived from an EMBL/GenBank/DDBJ whole genome shotgun (WGS) entry which is preliminary data.</text>
</comment>
<dbReference type="AlphaFoldDB" id="A0AA38L9Y1"/>
<sequence>MDFMLMTNMIKMYIVMETNNLFGKIRDRRPFAYVAKFSYMQSSDYIRTRPLAYAIELLHVQTPNYMYHRSFVHVVAQLSIQSGVRVVARLHMQVWDRNFEIPNVHKEQSISKAVSDSREDSYSDLKYEEEELFSNLEDMDEEEGPIELTSIAFKLNKKFLANKISYNEQ</sequence>
<organism evidence="1 2">
    <name type="scientific">Taxus chinensis</name>
    <name type="common">Chinese yew</name>
    <name type="synonym">Taxus wallichiana var. chinensis</name>
    <dbReference type="NCBI Taxonomy" id="29808"/>
    <lineage>
        <taxon>Eukaryota</taxon>
        <taxon>Viridiplantae</taxon>
        <taxon>Streptophyta</taxon>
        <taxon>Embryophyta</taxon>
        <taxon>Tracheophyta</taxon>
        <taxon>Spermatophyta</taxon>
        <taxon>Pinopsida</taxon>
        <taxon>Pinidae</taxon>
        <taxon>Conifers II</taxon>
        <taxon>Cupressales</taxon>
        <taxon>Taxaceae</taxon>
        <taxon>Taxus</taxon>
    </lineage>
</organism>